<keyword evidence="4" id="KW-1133">Transmembrane helix</keyword>
<dbReference type="EMBL" id="JAERSE020000002">
    <property type="protein sequence ID" value="MCA6067189.1"/>
    <property type="molecule type" value="Genomic_DNA"/>
</dbReference>
<gene>
    <name evidence="6" type="ORF">JI747_008370</name>
</gene>
<evidence type="ECO:0000256" key="3">
    <source>
        <dbReference type="ARBA" id="ARBA00023163"/>
    </source>
</evidence>
<reference evidence="6 7" key="1">
    <citation type="submission" date="2021-09" db="EMBL/GenBank/DDBJ databases">
        <title>Genome sequencing and assembly of Chryseobacterium sp. RG1.</title>
        <authorList>
            <person name="Chhetri G."/>
        </authorList>
    </citation>
    <scope>NUCLEOTIDE SEQUENCE [LARGE SCALE GENOMIC DNA]</scope>
    <source>
        <strain evidence="6 7">RG1</strain>
    </source>
</reference>
<sequence>MVYYLMGGTVSLCFLWFALKNRYSIDTLVRLYFIVAPLYNFFVMLKFWNLSVASFVWLVPLPLGAYIFLSAKEVFLYTFYSIITIVIGVILASTIEFNFIQHTREQVRATDIFLFASNISVVTLLVYYKDKIRRLEILTEIEEKEKIILPVTLDNKNSEMAESIFQQIEQKMTEESLFKDENFNISVLSTILMVNNNYISKAIRSKGFSNFNSYINSLRIKYVKQLMNEKDLEKVTLMYIYTEAGFTSQSTFNRAFKQEEGVTPSEYLQSLKIPMESNS</sequence>
<dbReference type="PROSITE" id="PS01124">
    <property type="entry name" value="HTH_ARAC_FAMILY_2"/>
    <property type="match status" value="1"/>
</dbReference>
<dbReference type="InterPro" id="IPR009057">
    <property type="entry name" value="Homeodomain-like_sf"/>
</dbReference>
<dbReference type="PANTHER" id="PTHR43280:SF29">
    <property type="entry name" value="ARAC-FAMILY TRANSCRIPTIONAL REGULATOR"/>
    <property type="match status" value="1"/>
</dbReference>
<evidence type="ECO:0000256" key="4">
    <source>
        <dbReference type="SAM" id="Phobius"/>
    </source>
</evidence>
<keyword evidence="4" id="KW-0472">Membrane</keyword>
<keyword evidence="7" id="KW-1185">Reference proteome</keyword>
<organism evidence="6 7">
    <name type="scientific">Chryseobacterium tagetis</name>
    <dbReference type="NCBI Taxonomy" id="2801334"/>
    <lineage>
        <taxon>Bacteria</taxon>
        <taxon>Pseudomonadati</taxon>
        <taxon>Bacteroidota</taxon>
        <taxon>Flavobacteriia</taxon>
        <taxon>Flavobacteriales</taxon>
        <taxon>Weeksellaceae</taxon>
        <taxon>Chryseobacterium group</taxon>
        <taxon>Chryseobacterium</taxon>
    </lineage>
</organism>
<dbReference type="Proteomes" id="UP000618240">
    <property type="component" value="Unassembled WGS sequence"/>
</dbReference>
<name>A0ABS7ZZN2_9FLAO</name>
<dbReference type="SUPFAM" id="SSF46689">
    <property type="entry name" value="Homeodomain-like"/>
    <property type="match status" value="1"/>
</dbReference>
<dbReference type="Gene3D" id="1.10.10.60">
    <property type="entry name" value="Homeodomain-like"/>
    <property type="match status" value="1"/>
</dbReference>
<keyword evidence="3" id="KW-0804">Transcription</keyword>
<accession>A0ABS7ZZN2</accession>
<dbReference type="PANTHER" id="PTHR43280">
    <property type="entry name" value="ARAC-FAMILY TRANSCRIPTIONAL REGULATOR"/>
    <property type="match status" value="1"/>
</dbReference>
<feature type="transmembrane region" description="Helical" evidence="4">
    <location>
        <begin position="76"/>
        <end position="100"/>
    </location>
</feature>
<evidence type="ECO:0000313" key="7">
    <source>
        <dbReference type="Proteomes" id="UP000618240"/>
    </source>
</evidence>
<keyword evidence="4" id="KW-0812">Transmembrane</keyword>
<dbReference type="RefSeq" id="WP_225687699.1">
    <property type="nucleotide sequence ID" value="NZ_JAERSE020000002.1"/>
</dbReference>
<keyword evidence="2" id="KW-0238">DNA-binding</keyword>
<dbReference type="InterPro" id="IPR018060">
    <property type="entry name" value="HTH_AraC"/>
</dbReference>
<feature type="domain" description="HTH araC/xylS-type" evidence="5">
    <location>
        <begin position="162"/>
        <end position="270"/>
    </location>
</feature>
<dbReference type="Pfam" id="PF12833">
    <property type="entry name" value="HTH_18"/>
    <property type="match status" value="1"/>
</dbReference>
<evidence type="ECO:0000259" key="5">
    <source>
        <dbReference type="PROSITE" id="PS01124"/>
    </source>
</evidence>
<evidence type="ECO:0000256" key="2">
    <source>
        <dbReference type="ARBA" id="ARBA00023125"/>
    </source>
</evidence>
<dbReference type="SMART" id="SM00342">
    <property type="entry name" value="HTH_ARAC"/>
    <property type="match status" value="1"/>
</dbReference>
<protein>
    <submittedName>
        <fullName evidence="6">AraC family transcriptional regulator</fullName>
    </submittedName>
</protein>
<proteinExistence type="predicted"/>
<comment type="caution">
    <text evidence="6">The sequence shown here is derived from an EMBL/GenBank/DDBJ whole genome shotgun (WGS) entry which is preliminary data.</text>
</comment>
<keyword evidence="1" id="KW-0805">Transcription regulation</keyword>
<evidence type="ECO:0000256" key="1">
    <source>
        <dbReference type="ARBA" id="ARBA00023015"/>
    </source>
</evidence>
<evidence type="ECO:0000313" key="6">
    <source>
        <dbReference type="EMBL" id="MCA6067189.1"/>
    </source>
</evidence>
<feature type="transmembrane region" description="Helical" evidence="4">
    <location>
        <begin position="112"/>
        <end position="128"/>
    </location>
</feature>
<feature type="transmembrane region" description="Helical" evidence="4">
    <location>
        <begin position="48"/>
        <end position="69"/>
    </location>
</feature>